<dbReference type="AlphaFoldDB" id="A0A1R3V8V9"/>
<dbReference type="Proteomes" id="UP000188388">
    <property type="component" value="Unassembled WGS sequence"/>
</dbReference>
<organism evidence="2 3">
    <name type="scientific">Mesorhizobium prunaredense</name>
    <dbReference type="NCBI Taxonomy" id="1631249"/>
    <lineage>
        <taxon>Bacteria</taxon>
        <taxon>Pseudomonadati</taxon>
        <taxon>Pseudomonadota</taxon>
        <taxon>Alphaproteobacteria</taxon>
        <taxon>Hyphomicrobiales</taxon>
        <taxon>Phyllobacteriaceae</taxon>
        <taxon>Mesorhizobium</taxon>
    </lineage>
</organism>
<reference evidence="3" key="1">
    <citation type="submission" date="2017-01" db="EMBL/GenBank/DDBJ databases">
        <authorList>
            <person name="Brunel B."/>
        </authorList>
    </citation>
    <scope>NUCLEOTIDE SEQUENCE [LARGE SCALE GENOMIC DNA]</scope>
</reference>
<gene>
    <name evidence="2" type="ORF">BQ8794_280084</name>
</gene>
<dbReference type="Pfam" id="PF26002">
    <property type="entry name" value="Beta-barrel_AprE"/>
    <property type="match status" value="1"/>
</dbReference>
<feature type="domain" description="AprE-like beta-barrel" evidence="1">
    <location>
        <begin position="53"/>
        <end position="141"/>
    </location>
</feature>
<accession>A0A1R3V8V9</accession>
<dbReference type="PANTHER" id="PTHR30386">
    <property type="entry name" value="MEMBRANE FUSION SUBUNIT OF EMRAB-TOLC MULTIDRUG EFFLUX PUMP"/>
    <property type="match status" value="1"/>
</dbReference>
<protein>
    <submittedName>
        <fullName evidence="2">Type I secretion system membrane fusion protein PrsE</fullName>
    </submittedName>
</protein>
<name>A0A1R3V8V9_9HYPH</name>
<dbReference type="PRINTS" id="PR01490">
    <property type="entry name" value="RTXTOXIND"/>
</dbReference>
<evidence type="ECO:0000313" key="2">
    <source>
        <dbReference type="EMBL" id="SIT56345.1"/>
    </source>
</evidence>
<dbReference type="Gene3D" id="2.40.30.170">
    <property type="match status" value="1"/>
</dbReference>
<keyword evidence="3" id="KW-1185">Reference proteome</keyword>
<dbReference type="STRING" id="1631249.BQ8794_280084"/>
<dbReference type="EMBL" id="FTPD01000021">
    <property type="protein sequence ID" value="SIT56345.1"/>
    <property type="molecule type" value="Genomic_DNA"/>
</dbReference>
<dbReference type="InterPro" id="IPR050739">
    <property type="entry name" value="MFP"/>
</dbReference>
<sequence>MAERKIAAEELLRQTDIRSPQNGRVHQLAIHTVGGVVTTGEPIMMIVPTADELTVDARIAPQDIDQVQPGQLVHLRLSAFSQQVTPEIEGHVATVSPDLVEDERNGLSYYSVRIRLDEGKLGSLDPESLKPGMPVEAFMRTTDRTVISFLMKPLTDQISRAFRE</sequence>
<evidence type="ECO:0000259" key="1">
    <source>
        <dbReference type="Pfam" id="PF26002"/>
    </source>
</evidence>
<evidence type="ECO:0000313" key="3">
    <source>
        <dbReference type="Proteomes" id="UP000188388"/>
    </source>
</evidence>
<dbReference type="PANTHER" id="PTHR30386:SF17">
    <property type="entry name" value="ALKALINE PROTEASE SECRETION PROTEIN APRE"/>
    <property type="match status" value="1"/>
</dbReference>
<proteinExistence type="predicted"/>
<dbReference type="InterPro" id="IPR058982">
    <property type="entry name" value="Beta-barrel_AprE"/>
</dbReference>